<dbReference type="AlphaFoldDB" id="A0A078RW01"/>
<sequence>MSRNMIRNIFKKIFHIFNAIIRRSRWFNDILFQDCRKLIIHSTFNLDVVNLGSTSGVYAFNYEGMNIKAANWALSCNPLVCDEEVLKNYVSYLKPEGTIVILSLCVFSALSGRYDCFEDRYYAILYPSSIPNFSKRKQNEVMARYNRPLLYMPLYNMVKEFWYLLKRPFIKGEKILSEEQLQKDAQRWFDGWLKEFNVNDFSLPLSLVNQDSVLDAAYHLNKIITFCKEHNATPVMVLPPMYHTLAEKFSIKAREILLDSLFAQIDDQSVRFINYMDDSEFSNDRTFFLDSFLLNQIGAKAFTKKVLTDIGIMRN</sequence>
<evidence type="ECO:0008006" key="3">
    <source>
        <dbReference type="Google" id="ProtNLM"/>
    </source>
</evidence>
<gene>
    <name evidence="1" type="ORF">M094_2567</name>
</gene>
<accession>A0A078RW01</accession>
<evidence type="ECO:0000313" key="2">
    <source>
        <dbReference type="Proteomes" id="UP000028013"/>
    </source>
</evidence>
<name>A0A078RW01_BACUN</name>
<reference evidence="1 2" key="1">
    <citation type="submission" date="2014-04" db="EMBL/GenBank/DDBJ databases">
        <authorList>
            <person name="Sears C."/>
            <person name="Carroll K."/>
            <person name="Sack B.R."/>
            <person name="Qadri F."/>
            <person name="Myers L.L."/>
            <person name="Chung G.-T."/>
            <person name="Escheverria P."/>
            <person name="Fraser C.M."/>
            <person name="Sadzewicz L."/>
            <person name="Shefchek K.A."/>
            <person name="Tallon L."/>
            <person name="Das S.P."/>
            <person name="Daugherty S."/>
            <person name="Mongodin E.F."/>
        </authorList>
    </citation>
    <scope>NUCLEOTIDE SEQUENCE [LARGE SCALE GENOMIC DNA]</scope>
    <source>
        <strain evidence="1 2">3978 T3 ii</strain>
    </source>
</reference>
<evidence type="ECO:0000313" key="1">
    <source>
        <dbReference type="EMBL" id="KDS48876.1"/>
    </source>
</evidence>
<dbReference type="Proteomes" id="UP000028013">
    <property type="component" value="Unassembled WGS sequence"/>
</dbReference>
<comment type="caution">
    <text evidence="1">The sequence shown here is derived from an EMBL/GenBank/DDBJ whole genome shotgun (WGS) entry which is preliminary data.</text>
</comment>
<dbReference type="EMBL" id="JNHN01000179">
    <property type="protein sequence ID" value="KDS48876.1"/>
    <property type="molecule type" value="Genomic_DNA"/>
</dbReference>
<protein>
    <recommendedName>
        <fullName evidence="3">SGNH/GDSL hydrolase family protein</fullName>
    </recommendedName>
</protein>
<dbReference type="PATRIC" id="fig|1339349.3.peg.3677"/>
<organism evidence="1 2">
    <name type="scientific">Bacteroides uniformis str. 3978 T3 ii</name>
    <dbReference type="NCBI Taxonomy" id="1339349"/>
    <lineage>
        <taxon>Bacteria</taxon>
        <taxon>Pseudomonadati</taxon>
        <taxon>Bacteroidota</taxon>
        <taxon>Bacteroidia</taxon>
        <taxon>Bacteroidales</taxon>
        <taxon>Bacteroidaceae</taxon>
        <taxon>Bacteroides</taxon>
    </lineage>
</organism>
<proteinExistence type="predicted"/>